<dbReference type="InterPro" id="IPR047127">
    <property type="entry name" value="MutT-like"/>
</dbReference>
<name>A0ABY0IIR8_9BACT</name>
<dbReference type="EMBL" id="QDKL01000001">
    <property type="protein sequence ID" value="RZF22859.1"/>
    <property type="molecule type" value="Genomic_DNA"/>
</dbReference>
<accession>A0ABY0IIR8</accession>
<dbReference type="PRINTS" id="PR00502">
    <property type="entry name" value="NUDIXFAMILY"/>
</dbReference>
<proteinExistence type="inferred from homology"/>
<dbReference type="Pfam" id="PF00293">
    <property type="entry name" value="NUDIX"/>
    <property type="match status" value="1"/>
</dbReference>
<dbReference type="InterPro" id="IPR015797">
    <property type="entry name" value="NUDIX_hydrolase-like_dom_sf"/>
</dbReference>
<evidence type="ECO:0000256" key="13">
    <source>
        <dbReference type="ARBA" id="ARBA00040794"/>
    </source>
</evidence>
<evidence type="ECO:0000256" key="5">
    <source>
        <dbReference type="ARBA" id="ARBA00022723"/>
    </source>
</evidence>
<comment type="catalytic activity">
    <reaction evidence="11">
        <text>8-oxo-GTP + H2O = 8-oxo-GMP + diphosphate + H(+)</text>
        <dbReference type="Rhea" id="RHEA:67616"/>
        <dbReference type="ChEBI" id="CHEBI:15377"/>
        <dbReference type="ChEBI" id="CHEBI:15378"/>
        <dbReference type="ChEBI" id="CHEBI:33019"/>
        <dbReference type="ChEBI" id="CHEBI:143553"/>
        <dbReference type="ChEBI" id="CHEBI:145694"/>
    </reaction>
</comment>
<evidence type="ECO:0000256" key="11">
    <source>
        <dbReference type="ARBA" id="ARBA00036904"/>
    </source>
</evidence>
<dbReference type="Gene3D" id="3.90.79.10">
    <property type="entry name" value="Nucleoside Triphosphate Pyrophosphohydrolase"/>
    <property type="match status" value="1"/>
</dbReference>
<evidence type="ECO:0000256" key="12">
    <source>
        <dbReference type="ARBA" id="ARBA00038905"/>
    </source>
</evidence>
<keyword evidence="6" id="KW-0227">DNA damage</keyword>
<evidence type="ECO:0000256" key="6">
    <source>
        <dbReference type="ARBA" id="ARBA00022763"/>
    </source>
</evidence>
<sequence length="137" mass="15949">MEISIVIPYRIEEDGIVLFGQKRQEDGPLDGKFEFPGGKIEDGESCEEAARREFLEEVGCELNKISLFTHLSFKYPDRSVFLYVYVTDYIESMNLIAQKISFENAQNEVEELNIPDANKTIIMRLVEHFLRESKYNE</sequence>
<evidence type="ECO:0000256" key="8">
    <source>
        <dbReference type="ARBA" id="ARBA00022842"/>
    </source>
</evidence>
<evidence type="ECO:0000313" key="20">
    <source>
        <dbReference type="Proteomes" id="UP000443582"/>
    </source>
</evidence>
<evidence type="ECO:0000256" key="9">
    <source>
        <dbReference type="ARBA" id="ARBA00023204"/>
    </source>
</evidence>
<comment type="cofactor">
    <cofactor evidence="1">
        <name>Mg(2+)</name>
        <dbReference type="ChEBI" id="CHEBI:18420"/>
    </cofactor>
</comment>
<organism evidence="19 20">
    <name type="scientific">Halobacteriovorax vibrionivorans</name>
    <dbReference type="NCBI Taxonomy" id="2152716"/>
    <lineage>
        <taxon>Bacteria</taxon>
        <taxon>Pseudomonadati</taxon>
        <taxon>Bdellovibrionota</taxon>
        <taxon>Bacteriovoracia</taxon>
        <taxon>Bacteriovoracales</taxon>
        <taxon>Halobacteriovoraceae</taxon>
        <taxon>Halobacteriovorax</taxon>
    </lineage>
</organism>
<evidence type="ECO:0000256" key="7">
    <source>
        <dbReference type="ARBA" id="ARBA00022801"/>
    </source>
</evidence>
<evidence type="ECO:0000256" key="3">
    <source>
        <dbReference type="ARBA" id="ARBA00022457"/>
    </source>
</evidence>
<keyword evidence="20" id="KW-1185">Reference proteome</keyword>
<feature type="domain" description="Nudix hydrolase" evidence="18">
    <location>
        <begin position="1"/>
        <end position="137"/>
    </location>
</feature>
<evidence type="ECO:0000256" key="1">
    <source>
        <dbReference type="ARBA" id="ARBA00001946"/>
    </source>
</evidence>
<keyword evidence="8" id="KW-0460">Magnesium</keyword>
<dbReference type="EC" id="3.6.1.55" evidence="12"/>
<gene>
    <name evidence="19" type="ORF">DAY19_03540</name>
</gene>
<evidence type="ECO:0000256" key="17">
    <source>
        <dbReference type="RuleBase" id="RU003476"/>
    </source>
</evidence>
<evidence type="ECO:0000256" key="2">
    <source>
        <dbReference type="ARBA" id="ARBA00005582"/>
    </source>
</evidence>
<evidence type="ECO:0000256" key="4">
    <source>
        <dbReference type="ARBA" id="ARBA00022705"/>
    </source>
</evidence>
<evidence type="ECO:0000256" key="15">
    <source>
        <dbReference type="ARBA" id="ARBA00041979"/>
    </source>
</evidence>
<dbReference type="PANTHER" id="PTHR47707:SF1">
    <property type="entry name" value="NUDIX HYDROLASE FAMILY PROTEIN"/>
    <property type="match status" value="1"/>
</dbReference>
<dbReference type="PROSITE" id="PS00893">
    <property type="entry name" value="NUDIX_BOX"/>
    <property type="match status" value="1"/>
</dbReference>
<evidence type="ECO:0000256" key="10">
    <source>
        <dbReference type="ARBA" id="ARBA00035861"/>
    </source>
</evidence>
<dbReference type="InterPro" id="IPR020084">
    <property type="entry name" value="NUDIX_hydrolase_CS"/>
</dbReference>
<protein>
    <recommendedName>
        <fullName evidence="13">8-oxo-dGTP diphosphatase</fullName>
        <ecNumber evidence="12">3.6.1.55</ecNumber>
    </recommendedName>
    <alternativeName>
        <fullName evidence="16">7,8-dihydro-8-oxoguanine-triphosphatase</fullName>
    </alternativeName>
    <alternativeName>
        <fullName evidence="15">Mutator protein MutT</fullName>
    </alternativeName>
    <alternativeName>
        <fullName evidence="14">dGTP pyrophosphohydrolase</fullName>
    </alternativeName>
</protein>
<dbReference type="PANTHER" id="PTHR47707">
    <property type="entry name" value="8-OXO-DGTP DIPHOSPHATASE"/>
    <property type="match status" value="1"/>
</dbReference>
<keyword evidence="7 17" id="KW-0378">Hydrolase</keyword>
<comment type="caution">
    <text evidence="19">The sequence shown here is derived from an EMBL/GenBank/DDBJ whole genome shotgun (WGS) entry which is preliminary data.</text>
</comment>
<dbReference type="PROSITE" id="PS51462">
    <property type="entry name" value="NUDIX"/>
    <property type="match status" value="1"/>
</dbReference>
<reference evidence="20" key="1">
    <citation type="journal article" date="2019" name="Int. J. Syst. Evol. Microbiol.">
        <title>Halobacteriovorax valvorus sp. nov., a novel prokaryotic predator isolated from coastal seawater of China.</title>
        <authorList>
            <person name="Chen M.-X."/>
        </authorList>
    </citation>
    <scope>NUCLEOTIDE SEQUENCE [LARGE SCALE GENOMIC DNA]</scope>
    <source>
        <strain evidence="20">BL9</strain>
    </source>
</reference>
<comment type="catalytic activity">
    <reaction evidence="10">
        <text>8-oxo-dGTP + H2O = 8-oxo-dGMP + diphosphate + H(+)</text>
        <dbReference type="Rhea" id="RHEA:31575"/>
        <dbReference type="ChEBI" id="CHEBI:15377"/>
        <dbReference type="ChEBI" id="CHEBI:15378"/>
        <dbReference type="ChEBI" id="CHEBI:33019"/>
        <dbReference type="ChEBI" id="CHEBI:63224"/>
        <dbReference type="ChEBI" id="CHEBI:77896"/>
        <dbReference type="EC" id="3.6.1.55"/>
    </reaction>
</comment>
<evidence type="ECO:0000313" key="19">
    <source>
        <dbReference type="EMBL" id="RZF22859.1"/>
    </source>
</evidence>
<dbReference type="Proteomes" id="UP000443582">
    <property type="component" value="Unassembled WGS sequence"/>
</dbReference>
<keyword evidence="3" id="KW-0515">Mutator protein</keyword>
<evidence type="ECO:0000256" key="14">
    <source>
        <dbReference type="ARBA" id="ARBA00041592"/>
    </source>
</evidence>
<dbReference type="InterPro" id="IPR000086">
    <property type="entry name" value="NUDIX_hydrolase_dom"/>
</dbReference>
<keyword evidence="4" id="KW-0235">DNA replication</keyword>
<evidence type="ECO:0000256" key="16">
    <source>
        <dbReference type="ARBA" id="ARBA00042798"/>
    </source>
</evidence>
<keyword evidence="9" id="KW-0234">DNA repair</keyword>
<keyword evidence="5" id="KW-0479">Metal-binding</keyword>
<dbReference type="InterPro" id="IPR020476">
    <property type="entry name" value="Nudix_hydrolase"/>
</dbReference>
<dbReference type="RefSeq" id="WP_114705803.1">
    <property type="nucleotide sequence ID" value="NZ_QDKL01000001.1"/>
</dbReference>
<dbReference type="SUPFAM" id="SSF55811">
    <property type="entry name" value="Nudix"/>
    <property type="match status" value="1"/>
</dbReference>
<comment type="similarity">
    <text evidence="2 17">Belongs to the Nudix hydrolase family.</text>
</comment>
<evidence type="ECO:0000259" key="18">
    <source>
        <dbReference type="PROSITE" id="PS51462"/>
    </source>
</evidence>